<dbReference type="Gene3D" id="1.20.59.20">
    <property type="match status" value="1"/>
</dbReference>
<dbReference type="SUPFAM" id="SSF56037">
    <property type="entry name" value="PheT/TilS domain"/>
    <property type="match status" value="1"/>
</dbReference>
<dbReference type="RefSeq" id="WP_101192482.1">
    <property type="nucleotide sequence ID" value="NZ_PIYS01000002.1"/>
</dbReference>
<evidence type="ECO:0000256" key="1">
    <source>
        <dbReference type="ARBA" id="ARBA00004496"/>
    </source>
</evidence>
<proteinExistence type="inferred from homology"/>
<comment type="domain">
    <text evidence="8">The N-terminal region contains the highly conserved SGGXDS motif, predicted to be a P-loop motif involved in ATP binding.</text>
</comment>
<protein>
    <recommendedName>
        <fullName evidence="8">tRNA(Ile)-lysidine synthase</fullName>
        <ecNumber evidence="8">6.3.4.19</ecNumber>
    </recommendedName>
    <alternativeName>
        <fullName evidence="8">tRNA(Ile)-2-lysyl-cytidine synthase</fullName>
    </alternativeName>
    <alternativeName>
        <fullName evidence="8">tRNA(Ile)-lysidine synthetase</fullName>
    </alternativeName>
</protein>
<dbReference type="NCBIfam" id="TIGR02433">
    <property type="entry name" value="lysidine_TilS_C"/>
    <property type="match status" value="1"/>
</dbReference>
<comment type="subcellular location">
    <subcellularLocation>
        <location evidence="1 8">Cytoplasm</location>
    </subcellularLocation>
</comment>
<comment type="catalytic activity">
    <reaction evidence="7 8">
        <text>cytidine(34) in tRNA(Ile2) + L-lysine + ATP = lysidine(34) in tRNA(Ile2) + AMP + diphosphate + H(+)</text>
        <dbReference type="Rhea" id="RHEA:43744"/>
        <dbReference type="Rhea" id="RHEA-COMP:10625"/>
        <dbReference type="Rhea" id="RHEA-COMP:10670"/>
        <dbReference type="ChEBI" id="CHEBI:15378"/>
        <dbReference type="ChEBI" id="CHEBI:30616"/>
        <dbReference type="ChEBI" id="CHEBI:32551"/>
        <dbReference type="ChEBI" id="CHEBI:33019"/>
        <dbReference type="ChEBI" id="CHEBI:82748"/>
        <dbReference type="ChEBI" id="CHEBI:83665"/>
        <dbReference type="ChEBI" id="CHEBI:456215"/>
        <dbReference type="EC" id="6.3.4.19"/>
    </reaction>
</comment>
<evidence type="ECO:0000256" key="7">
    <source>
        <dbReference type="ARBA" id="ARBA00048539"/>
    </source>
</evidence>
<evidence type="ECO:0000256" key="4">
    <source>
        <dbReference type="ARBA" id="ARBA00022694"/>
    </source>
</evidence>
<dbReference type="HAMAP" id="MF_01161">
    <property type="entry name" value="tRNA_Ile_lys_synt"/>
    <property type="match status" value="1"/>
</dbReference>
<dbReference type="SUPFAM" id="SSF52402">
    <property type="entry name" value="Adenine nucleotide alpha hydrolases-like"/>
    <property type="match status" value="1"/>
</dbReference>
<dbReference type="InterPro" id="IPR015262">
    <property type="entry name" value="tRNA_Ile_lys_synt_subst-bd"/>
</dbReference>
<organism evidence="10 11">
    <name type="scientific">Pseudomonas fluvialis</name>
    <dbReference type="NCBI Taxonomy" id="1793966"/>
    <lineage>
        <taxon>Bacteria</taxon>
        <taxon>Pseudomonadati</taxon>
        <taxon>Pseudomonadota</taxon>
        <taxon>Gammaproteobacteria</taxon>
        <taxon>Pseudomonadales</taxon>
        <taxon>Pseudomonadaceae</taxon>
        <taxon>Pseudomonas</taxon>
    </lineage>
</organism>
<dbReference type="SMART" id="SM00977">
    <property type="entry name" value="TilS_C"/>
    <property type="match status" value="1"/>
</dbReference>
<comment type="function">
    <text evidence="8">Ligates lysine onto the cytidine present at position 34 of the AUA codon-specific tRNA(Ile) that contains the anticodon CAU, in an ATP-dependent manner. Cytidine is converted to lysidine, thus changing the amino acid specificity of the tRNA from methionine to isoleucine.</text>
</comment>
<keyword evidence="3 8" id="KW-0436">Ligase</keyword>
<evidence type="ECO:0000256" key="2">
    <source>
        <dbReference type="ARBA" id="ARBA00022490"/>
    </source>
</evidence>
<keyword evidence="4 8" id="KW-0819">tRNA processing</keyword>
<dbReference type="InterPro" id="IPR012796">
    <property type="entry name" value="Lysidine-tRNA-synth_C"/>
</dbReference>
<dbReference type="GO" id="GO:0032267">
    <property type="term" value="F:tRNA(Ile)-lysidine synthase activity"/>
    <property type="evidence" value="ECO:0007669"/>
    <property type="project" value="UniProtKB-EC"/>
</dbReference>
<evidence type="ECO:0000259" key="9">
    <source>
        <dbReference type="SMART" id="SM00977"/>
    </source>
</evidence>
<accession>A0A2I0CUH4</accession>
<reference evidence="11" key="1">
    <citation type="submission" date="2017-12" db="EMBL/GenBank/DDBJ databases">
        <authorList>
            <person name="Yu X.-Y."/>
        </authorList>
    </citation>
    <scope>NUCLEOTIDE SEQUENCE [LARGE SCALE GENOMIC DNA]</scope>
    <source>
        <strain evidence="11">ZYSR67-Z</strain>
    </source>
</reference>
<comment type="caution">
    <text evidence="10">The sequence shown here is derived from an EMBL/GenBank/DDBJ whole genome shotgun (WGS) entry which is preliminary data.</text>
</comment>
<dbReference type="SUPFAM" id="SSF82829">
    <property type="entry name" value="MesJ substrate recognition domain-like"/>
    <property type="match status" value="1"/>
</dbReference>
<dbReference type="InterPro" id="IPR014729">
    <property type="entry name" value="Rossmann-like_a/b/a_fold"/>
</dbReference>
<evidence type="ECO:0000256" key="5">
    <source>
        <dbReference type="ARBA" id="ARBA00022741"/>
    </source>
</evidence>
<feature type="binding site" evidence="8">
    <location>
        <begin position="25"/>
        <end position="30"/>
    </location>
    <ligand>
        <name>ATP</name>
        <dbReference type="ChEBI" id="CHEBI:30616"/>
    </ligand>
</feature>
<dbReference type="Pfam" id="PF01171">
    <property type="entry name" value="ATP_bind_3"/>
    <property type="match status" value="1"/>
</dbReference>
<dbReference type="PANTHER" id="PTHR43033">
    <property type="entry name" value="TRNA(ILE)-LYSIDINE SYNTHASE-RELATED"/>
    <property type="match status" value="1"/>
</dbReference>
<comment type="similarity">
    <text evidence="8">Belongs to the tRNA(Ile)-lysidine synthase family.</text>
</comment>
<dbReference type="Pfam" id="PF11734">
    <property type="entry name" value="TilS_C"/>
    <property type="match status" value="1"/>
</dbReference>
<dbReference type="GO" id="GO:0006400">
    <property type="term" value="P:tRNA modification"/>
    <property type="evidence" value="ECO:0007669"/>
    <property type="project" value="UniProtKB-UniRule"/>
</dbReference>
<dbReference type="InterPro" id="IPR012795">
    <property type="entry name" value="tRNA_Ile_lys_synt_N"/>
</dbReference>
<dbReference type="InterPro" id="IPR011063">
    <property type="entry name" value="TilS/TtcA_N"/>
</dbReference>
<dbReference type="CDD" id="cd01992">
    <property type="entry name" value="TilS_N"/>
    <property type="match status" value="1"/>
</dbReference>
<gene>
    <name evidence="8 10" type="primary">tilS</name>
    <name evidence="10" type="ORF">CW360_01395</name>
</gene>
<dbReference type="PANTHER" id="PTHR43033:SF1">
    <property type="entry name" value="TRNA(ILE)-LYSIDINE SYNTHASE-RELATED"/>
    <property type="match status" value="1"/>
</dbReference>
<keyword evidence="5 8" id="KW-0547">Nucleotide-binding</keyword>
<dbReference type="Pfam" id="PF09179">
    <property type="entry name" value="TilS"/>
    <property type="match status" value="1"/>
</dbReference>
<dbReference type="EMBL" id="PIYS01000002">
    <property type="protein sequence ID" value="PKF73144.1"/>
    <property type="molecule type" value="Genomic_DNA"/>
</dbReference>
<dbReference type="EC" id="6.3.4.19" evidence="8"/>
<name>A0A2I0CUH4_9PSED</name>
<keyword evidence="2 8" id="KW-0963">Cytoplasm</keyword>
<keyword evidence="6 8" id="KW-0067">ATP-binding</keyword>
<evidence type="ECO:0000313" key="10">
    <source>
        <dbReference type="EMBL" id="PKF73144.1"/>
    </source>
</evidence>
<dbReference type="Gene3D" id="3.40.50.620">
    <property type="entry name" value="HUPs"/>
    <property type="match status" value="1"/>
</dbReference>
<evidence type="ECO:0000256" key="8">
    <source>
        <dbReference type="HAMAP-Rule" id="MF_01161"/>
    </source>
</evidence>
<sequence length="432" mass="47906">MSLEYRLLQALSAWRGAPRWSVALSGGLDSLVLLHALSRLREQHALPPLRALHVAHGLQTVAEDWPAHCQACCEAWQVPLEVLAVQVLREASLEQAARQARYAALGAQLQDGELLLLAQHADDQVETVLQRLLRGTGVRGLAGMPSARPLAAGWLFRPLLNESRATLAAYAEQHALRWVDDPSNLDLRFTRNRLRHQVLPALREHWPGVDASLRRCAEQAAEAQGLLDELAVTDLAAAQQPAAWDWLGLPQLALAPLRALPPARQRNALRHWLAPRTLLPDAAHWAGWEALRDAGEDRQPVWRLHAGELRRSAGRLFWLSGDWCVTPEEPPAWTRQTSLALPGNGVLHVQGVLPAGQVSVHYRRGGELLCLPGRGQRDLKRLFNERDVPAFLRQRWPLLAIDGQLRAVAGLAGLDGRQCGDWQVQWQPPPSS</sequence>
<feature type="domain" description="Lysidine-tRNA(Ile) synthetase C-terminal" evidence="9">
    <location>
        <begin position="358"/>
        <end position="426"/>
    </location>
</feature>
<evidence type="ECO:0000256" key="3">
    <source>
        <dbReference type="ARBA" id="ARBA00022598"/>
    </source>
</evidence>
<dbReference type="AlphaFoldDB" id="A0A2I0CUH4"/>
<evidence type="ECO:0000313" key="11">
    <source>
        <dbReference type="Proteomes" id="UP000242861"/>
    </source>
</evidence>
<dbReference type="NCBIfam" id="TIGR02432">
    <property type="entry name" value="lysidine_TilS_N"/>
    <property type="match status" value="1"/>
</dbReference>
<evidence type="ECO:0000256" key="6">
    <source>
        <dbReference type="ARBA" id="ARBA00022840"/>
    </source>
</evidence>
<dbReference type="InterPro" id="IPR012094">
    <property type="entry name" value="tRNA_Ile_lys_synt"/>
</dbReference>
<dbReference type="Proteomes" id="UP000242861">
    <property type="component" value="Unassembled WGS sequence"/>
</dbReference>
<dbReference type="GO" id="GO:0005524">
    <property type="term" value="F:ATP binding"/>
    <property type="evidence" value="ECO:0007669"/>
    <property type="project" value="UniProtKB-UniRule"/>
</dbReference>
<dbReference type="GO" id="GO:0005737">
    <property type="term" value="C:cytoplasm"/>
    <property type="evidence" value="ECO:0007669"/>
    <property type="project" value="UniProtKB-SubCell"/>
</dbReference>